<name>A0A8H7LZ47_9AGAM</name>
<dbReference type="EMBL" id="JACYCF010000017">
    <property type="protein sequence ID" value="KAF8751858.1"/>
    <property type="molecule type" value="Genomic_DNA"/>
</dbReference>
<organism evidence="1 2">
    <name type="scientific">Rhizoctonia solani</name>
    <dbReference type="NCBI Taxonomy" id="456999"/>
    <lineage>
        <taxon>Eukaryota</taxon>
        <taxon>Fungi</taxon>
        <taxon>Dikarya</taxon>
        <taxon>Basidiomycota</taxon>
        <taxon>Agaricomycotina</taxon>
        <taxon>Agaricomycetes</taxon>
        <taxon>Cantharellales</taxon>
        <taxon>Ceratobasidiaceae</taxon>
        <taxon>Rhizoctonia</taxon>
    </lineage>
</organism>
<comment type="caution">
    <text evidence="1">The sequence shown here is derived from an EMBL/GenBank/DDBJ whole genome shotgun (WGS) entry which is preliminary data.</text>
</comment>
<reference evidence="1" key="1">
    <citation type="submission" date="2020-09" db="EMBL/GenBank/DDBJ databases">
        <title>Comparative genome analyses of four rice-infecting Rhizoctonia solani isolates reveal extensive enrichment of homogalacturonan modification genes.</title>
        <authorList>
            <person name="Lee D.-Y."/>
            <person name="Jeon J."/>
            <person name="Kim K.-T."/>
            <person name="Cheong K."/>
            <person name="Song H."/>
            <person name="Choi G."/>
            <person name="Ko J."/>
            <person name="Opiyo S.O."/>
            <person name="Zuo S."/>
            <person name="Madhav S."/>
            <person name="Lee Y.-H."/>
            <person name="Wang G.-L."/>
        </authorList>
    </citation>
    <scope>NUCLEOTIDE SEQUENCE</scope>
    <source>
        <strain evidence="1">AG1-IA B2</strain>
    </source>
</reference>
<dbReference type="AlphaFoldDB" id="A0A8H7LZ47"/>
<evidence type="ECO:0000313" key="1">
    <source>
        <dbReference type="EMBL" id="KAF8751858.1"/>
    </source>
</evidence>
<protein>
    <submittedName>
        <fullName evidence="1">Uncharacterized protein</fullName>
    </submittedName>
</protein>
<gene>
    <name evidence="1" type="ORF">RHS01_08601</name>
</gene>
<sequence length="66" mass="7298">MELEASKPILDNIDGLGNIFDVGLGFNPRFLDFFELLLEVLDLAEEAKEKAGDPLKGDFPKFDRGG</sequence>
<evidence type="ECO:0000313" key="2">
    <source>
        <dbReference type="Proteomes" id="UP000614334"/>
    </source>
</evidence>
<accession>A0A8H7LZ47</accession>
<proteinExistence type="predicted"/>
<dbReference type="Proteomes" id="UP000614334">
    <property type="component" value="Unassembled WGS sequence"/>
</dbReference>